<dbReference type="GO" id="GO:0003341">
    <property type="term" value="P:cilium movement"/>
    <property type="evidence" value="ECO:0007669"/>
    <property type="project" value="TreeGrafter"/>
</dbReference>
<comment type="caution">
    <text evidence="3">The sequence shown here is derived from an EMBL/GenBank/DDBJ whole genome shotgun (WGS) entry which is preliminary data.</text>
</comment>
<feature type="coiled-coil region" evidence="1">
    <location>
        <begin position="49"/>
        <end position="76"/>
    </location>
</feature>
<dbReference type="PANTHER" id="PTHR21694">
    <property type="entry name" value="COILED-COIL DOMAIN-CONTAINING PROTEIN 63"/>
    <property type="match status" value="1"/>
</dbReference>
<proteinExistence type="predicted"/>
<organism evidence="3 4">
    <name type="scientific">Phyllostomus discolor</name>
    <name type="common">pale spear-nosed bat</name>
    <dbReference type="NCBI Taxonomy" id="89673"/>
    <lineage>
        <taxon>Eukaryota</taxon>
        <taxon>Metazoa</taxon>
        <taxon>Chordata</taxon>
        <taxon>Craniata</taxon>
        <taxon>Vertebrata</taxon>
        <taxon>Euteleostomi</taxon>
        <taxon>Mammalia</taxon>
        <taxon>Eutheria</taxon>
        <taxon>Laurasiatheria</taxon>
        <taxon>Chiroptera</taxon>
        <taxon>Yangochiroptera</taxon>
        <taxon>Phyllostomidae</taxon>
        <taxon>Phyllostominae</taxon>
        <taxon>Phyllostomus</taxon>
    </lineage>
</organism>
<dbReference type="Proteomes" id="UP000664940">
    <property type="component" value="Unassembled WGS sequence"/>
</dbReference>
<reference evidence="3 4" key="1">
    <citation type="journal article" date="2020" name="Nature">
        <title>Six reference-quality genomes reveal evolution of bat adaptations.</title>
        <authorList>
            <person name="Jebb D."/>
            <person name="Huang Z."/>
            <person name="Pippel M."/>
            <person name="Hughes G.M."/>
            <person name="Lavrichenko K."/>
            <person name="Devanna P."/>
            <person name="Winkler S."/>
            <person name="Jermiin L.S."/>
            <person name="Skirmuntt E.C."/>
            <person name="Katzourakis A."/>
            <person name="Burkitt-Gray L."/>
            <person name="Ray D.A."/>
            <person name="Sullivan K.A.M."/>
            <person name="Roscito J.G."/>
            <person name="Kirilenko B.M."/>
            <person name="Davalos L.M."/>
            <person name="Corthals A.P."/>
            <person name="Power M.L."/>
            <person name="Jones G."/>
            <person name="Ransome R.D."/>
            <person name="Dechmann D.K.N."/>
            <person name="Locatelli A.G."/>
            <person name="Puechmaille S.J."/>
            <person name="Fedrigo O."/>
            <person name="Jarvis E.D."/>
            <person name="Hiller M."/>
            <person name="Vernes S.C."/>
            <person name="Myers E.W."/>
            <person name="Teeling E.C."/>
        </authorList>
    </citation>
    <scope>NUCLEOTIDE SEQUENCE [LARGE SCALE GENOMIC DNA]</scope>
    <source>
        <strain evidence="3">Bat1K_MPI-CBG_1</strain>
    </source>
</reference>
<evidence type="ECO:0000256" key="1">
    <source>
        <dbReference type="SAM" id="Coils"/>
    </source>
</evidence>
<protein>
    <submittedName>
        <fullName evidence="3">Coiled-coil domain containing 63</fullName>
    </submittedName>
</protein>
<evidence type="ECO:0000313" key="4">
    <source>
        <dbReference type="Proteomes" id="UP000664940"/>
    </source>
</evidence>
<name>A0A833YRE9_9CHIR</name>
<dbReference type="InterPro" id="IPR051876">
    <property type="entry name" value="ODA-DC/CCD"/>
</dbReference>
<gene>
    <name evidence="3" type="ORF">HJG60_002250</name>
</gene>
<dbReference type="GO" id="GO:0005930">
    <property type="term" value="C:axoneme"/>
    <property type="evidence" value="ECO:0007669"/>
    <property type="project" value="TreeGrafter"/>
</dbReference>
<accession>A0A833YRE9</accession>
<dbReference type="EMBL" id="JABVXQ010000013">
    <property type="protein sequence ID" value="KAF6080730.1"/>
    <property type="molecule type" value="Genomic_DNA"/>
</dbReference>
<dbReference type="AlphaFoldDB" id="A0A833YRE9"/>
<feature type="region of interest" description="Disordered" evidence="2">
    <location>
        <begin position="1"/>
        <end position="27"/>
    </location>
</feature>
<evidence type="ECO:0000256" key="2">
    <source>
        <dbReference type="SAM" id="MobiDB-lite"/>
    </source>
</evidence>
<sequence>MPVSKKHWRKDSEDLQEPSEKAKEQQAEVELRKLRQQFWKMVGSRKSFNFRSQQAIANQQKEIKTLQEEQDEITLLLSLIKSSRNLDRNEKNYIELRFLLQTKEDYDALIKSMKMLLAELDDKCHLVSPSPVTSPVSIPVPRTQQVLHKYLLIGCIWKSQRNFPLLQTHQSFLLLW</sequence>
<evidence type="ECO:0000313" key="3">
    <source>
        <dbReference type="EMBL" id="KAF6080730.1"/>
    </source>
</evidence>
<dbReference type="GO" id="GO:0036158">
    <property type="term" value="P:outer dynein arm assembly"/>
    <property type="evidence" value="ECO:0007669"/>
    <property type="project" value="TreeGrafter"/>
</dbReference>
<keyword evidence="1" id="KW-0175">Coiled coil</keyword>
<feature type="compositionally biased region" description="Basic and acidic residues" evidence="2">
    <location>
        <begin position="10"/>
        <end position="27"/>
    </location>
</feature>
<dbReference type="PANTHER" id="PTHR21694:SF18">
    <property type="entry name" value="COILED-COIL DOMAIN-CONTAINING PROTEIN 63"/>
    <property type="match status" value="1"/>
</dbReference>